<protein>
    <submittedName>
        <fullName evidence="3">Uncharacterized protein</fullName>
    </submittedName>
</protein>
<evidence type="ECO:0000256" key="2">
    <source>
        <dbReference type="ARBA" id="ARBA00022694"/>
    </source>
</evidence>
<evidence type="ECO:0000256" key="1">
    <source>
        <dbReference type="ARBA" id="ARBA00010800"/>
    </source>
</evidence>
<sequence>MKSRAQIRQTIRPNCYFIRFQLRWQDQQEMTEMTLDQCKHLVQSAIKQLIGIVGSCQYPVDVLQFLPETFTVIIAFPIEGAVVIRAALSLISVYEGRSLQIHVLASSAHLIALASDSRTFRFIPPSIVEETV</sequence>
<proteinExistence type="inferred from homology"/>
<comment type="similarity">
    <text evidence="1">Belongs to the eukaryotic/archaeal RNase P protein component 2 family.</text>
</comment>
<dbReference type="SUPFAM" id="SSF160350">
    <property type="entry name" value="Rnp2-like"/>
    <property type="match status" value="1"/>
</dbReference>
<dbReference type="Pfam" id="PF01900">
    <property type="entry name" value="RNase_P_Rpp14"/>
    <property type="match status" value="1"/>
</dbReference>
<reference evidence="3" key="1">
    <citation type="submission" date="2015-04" db="EMBL/GenBank/DDBJ databases">
        <title>The genome sequence of the plant pathogenic Rhizarian Plasmodiophora brassicae reveals insights in its biotrophic life cycle and the origin of chitin synthesis.</title>
        <authorList>
            <person name="Schwelm A."/>
            <person name="Fogelqvist J."/>
            <person name="Knaust A."/>
            <person name="Julke S."/>
            <person name="Lilja T."/>
            <person name="Dhandapani V."/>
            <person name="Bonilla-Rosso G."/>
            <person name="Karlsson M."/>
            <person name="Shevchenko A."/>
            <person name="Choi S.R."/>
            <person name="Kim H.G."/>
            <person name="Park J.Y."/>
            <person name="Lim Y.P."/>
            <person name="Ludwig-Muller J."/>
            <person name="Dixelius C."/>
        </authorList>
    </citation>
    <scope>NUCLEOTIDE SEQUENCE</scope>
    <source>
        <tissue evidence="3">Potato root galls</tissue>
    </source>
</reference>
<dbReference type="InterPro" id="IPR038085">
    <property type="entry name" value="Rnp2-like_sf"/>
</dbReference>
<dbReference type="InterPro" id="IPR002759">
    <property type="entry name" value="Pop5/Rpp14/Rnp2-like"/>
</dbReference>
<dbReference type="AlphaFoldDB" id="A0A0H5R7H8"/>
<dbReference type="EMBL" id="HACM01009621">
    <property type="protein sequence ID" value="CRZ10063.1"/>
    <property type="molecule type" value="Transcribed_RNA"/>
</dbReference>
<name>A0A0H5R7H8_9EUKA</name>
<dbReference type="GO" id="GO:0030677">
    <property type="term" value="C:ribonuclease P complex"/>
    <property type="evidence" value="ECO:0007669"/>
    <property type="project" value="InterPro"/>
</dbReference>
<accession>A0A0H5R7H8</accession>
<dbReference type="Gene3D" id="3.30.70.3250">
    <property type="entry name" value="Ribonuclease P, Pop5 subunit"/>
    <property type="match status" value="1"/>
</dbReference>
<evidence type="ECO:0000313" key="3">
    <source>
        <dbReference type="EMBL" id="CRZ10063.1"/>
    </source>
</evidence>
<dbReference type="GO" id="GO:0001682">
    <property type="term" value="P:tRNA 5'-leader removal"/>
    <property type="evidence" value="ECO:0007669"/>
    <property type="project" value="InterPro"/>
</dbReference>
<organism evidence="3">
    <name type="scientific">Spongospora subterranea</name>
    <dbReference type="NCBI Taxonomy" id="70186"/>
    <lineage>
        <taxon>Eukaryota</taxon>
        <taxon>Sar</taxon>
        <taxon>Rhizaria</taxon>
        <taxon>Endomyxa</taxon>
        <taxon>Phytomyxea</taxon>
        <taxon>Plasmodiophorida</taxon>
        <taxon>Plasmodiophoridae</taxon>
        <taxon>Spongospora</taxon>
    </lineage>
</organism>
<keyword evidence="2" id="KW-0819">tRNA processing</keyword>